<proteinExistence type="predicted"/>
<organism evidence="3 4">
    <name type="scientific">Cryptococcus depauperatus CBS 7841</name>
    <dbReference type="NCBI Taxonomy" id="1295531"/>
    <lineage>
        <taxon>Eukaryota</taxon>
        <taxon>Fungi</taxon>
        <taxon>Dikarya</taxon>
        <taxon>Basidiomycota</taxon>
        <taxon>Agaricomycotina</taxon>
        <taxon>Tremellomycetes</taxon>
        <taxon>Tremellales</taxon>
        <taxon>Cryptococcaceae</taxon>
        <taxon>Cryptococcus</taxon>
    </lineage>
</organism>
<dbReference type="KEGG" id="cdep:91087415"/>
<dbReference type="AlphaFoldDB" id="A0AAJ8M1T3"/>
<sequence>MVGLVGGLFSKSAKDPRKDSWKMLDDEKVETIKTQSDSSQKPATTQDDLNEGLYTALDRQYSPKILIPWRLAVILPLLTTGCLLYLLTCSAPSWRANWSVVKISVPNGEFGRIYDAAGAITGQSKNNTKRAAVTMKRVPPAQGGISVRDSGGNDEGGQVTINMWGWCVKPTIDGDIRCSSQSMWFNMKDLMNILSGNLTNGTFNSILTHALIVHGFAMLAVMVAAIPVALFTWRTLKRKQVQGGWPEYGILLFASLLCFISWIVDRCLQSNVSSKVPKYDIDAGLASVITGVSSLLLVFTSMISGVPVLYLHLKRQRQRLKYWKDLEKDGETMVQQDESEEESDTEDSIKRRNRSKNGIPKGKEGKEEKEEKEGKEGKKEDEREERGQEEMKAVVGRGAVDGVDGFQFMHNHSL</sequence>
<reference evidence="3" key="3">
    <citation type="submission" date="2024-01" db="EMBL/GenBank/DDBJ databases">
        <authorList>
            <person name="Coelho M.A."/>
            <person name="David-Palma M."/>
            <person name="Shea T."/>
            <person name="Sun S."/>
            <person name="Cuomo C.A."/>
            <person name="Heitman J."/>
        </authorList>
    </citation>
    <scope>NUCLEOTIDE SEQUENCE</scope>
    <source>
        <strain evidence="3">CBS 7841</strain>
    </source>
</reference>
<feature type="compositionally biased region" description="Basic and acidic residues" evidence="1">
    <location>
        <begin position="361"/>
        <end position="392"/>
    </location>
</feature>
<keyword evidence="2" id="KW-0472">Membrane</keyword>
<feature type="compositionally biased region" description="Acidic residues" evidence="1">
    <location>
        <begin position="337"/>
        <end position="346"/>
    </location>
</feature>
<dbReference type="EMBL" id="CP143786">
    <property type="protein sequence ID" value="WVN88006.1"/>
    <property type="molecule type" value="Genomic_DNA"/>
</dbReference>
<keyword evidence="2" id="KW-1133">Transmembrane helix</keyword>
<reference evidence="3" key="1">
    <citation type="submission" date="2016-06" db="EMBL/GenBank/DDBJ databases">
        <authorList>
            <person name="Cuomo C."/>
            <person name="Litvintseva A."/>
            <person name="Heitman J."/>
            <person name="Chen Y."/>
            <person name="Sun S."/>
            <person name="Springer D."/>
            <person name="Dromer F."/>
            <person name="Young S."/>
            <person name="Zeng Q."/>
            <person name="Chapman S."/>
            <person name="Gujja S."/>
            <person name="Saif S."/>
            <person name="Birren B."/>
        </authorList>
    </citation>
    <scope>NUCLEOTIDE SEQUENCE</scope>
    <source>
        <strain evidence="3">CBS 7841</strain>
    </source>
</reference>
<dbReference type="Proteomes" id="UP000094043">
    <property type="component" value="Chromosome 3"/>
</dbReference>
<dbReference type="GeneID" id="91087415"/>
<evidence type="ECO:0000256" key="2">
    <source>
        <dbReference type="SAM" id="Phobius"/>
    </source>
</evidence>
<keyword evidence="2" id="KW-0812">Transmembrane</keyword>
<name>A0AAJ8M1T3_9TREE</name>
<feature type="compositionally biased region" description="Low complexity" evidence="1">
    <location>
        <begin position="393"/>
        <end position="405"/>
    </location>
</feature>
<protein>
    <submittedName>
        <fullName evidence="3">Uncharacterized protein</fullName>
    </submittedName>
</protein>
<accession>A0AAJ8M1T3</accession>
<reference evidence="3" key="2">
    <citation type="journal article" date="2022" name="Elife">
        <title>Obligate sexual reproduction of a homothallic fungus closely related to the Cryptococcus pathogenic species complex.</title>
        <authorList>
            <person name="Passer A.R."/>
            <person name="Clancey S.A."/>
            <person name="Shea T."/>
            <person name="David-Palma M."/>
            <person name="Averette A.F."/>
            <person name="Boekhout T."/>
            <person name="Porcel B.M."/>
            <person name="Nowrousian M."/>
            <person name="Cuomo C.A."/>
            <person name="Sun S."/>
            <person name="Heitman J."/>
            <person name="Coelho M.A."/>
        </authorList>
    </citation>
    <scope>NUCLEOTIDE SEQUENCE</scope>
    <source>
        <strain evidence="3">CBS 7841</strain>
    </source>
</reference>
<feature type="transmembrane region" description="Helical" evidence="2">
    <location>
        <begin position="206"/>
        <end position="233"/>
    </location>
</feature>
<evidence type="ECO:0000313" key="3">
    <source>
        <dbReference type="EMBL" id="WVN88006.1"/>
    </source>
</evidence>
<feature type="region of interest" description="Disordered" evidence="1">
    <location>
        <begin position="331"/>
        <end position="414"/>
    </location>
</feature>
<feature type="transmembrane region" description="Helical" evidence="2">
    <location>
        <begin position="284"/>
        <end position="311"/>
    </location>
</feature>
<feature type="transmembrane region" description="Helical" evidence="2">
    <location>
        <begin position="245"/>
        <end position="264"/>
    </location>
</feature>
<evidence type="ECO:0000313" key="4">
    <source>
        <dbReference type="Proteomes" id="UP000094043"/>
    </source>
</evidence>
<dbReference type="RefSeq" id="XP_066068706.1">
    <property type="nucleotide sequence ID" value="XM_066212609.1"/>
</dbReference>
<keyword evidence="4" id="KW-1185">Reference proteome</keyword>
<gene>
    <name evidence="3" type="ORF">L203_103204</name>
</gene>
<evidence type="ECO:0000256" key="1">
    <source>
        <dbReference type="SAM" id="MobiDB-lite"/>
    </source>
</evidence>